<evidence type="ECO:0000256" key="3">
    <source>
        <dbReference type="ARBA" id="ARBA00022643"/>
    </source>
</evidence>
<dbReference type="RefSeq" id="WP_111351147.1">
    <property type="nucleotide sequence ID" value="NZ_QHHQ01000007.1"/>
</dbReference>
<gene>
    <name evidence="9" type="ORF">DLJ53_26805</name>
</gene>
<dbReference type="Pfam" id="PF01070">
    <property type="entry name" value="FMN_dh"/>
    <property type="match status" value="1"/>
</dbReference>
<dbReference type="FunFam" id="3.20.20.70:FF:000029">
    <property type="entry name" value="L-lactate dehydrogenase"/>
    <property type="match status" value="1"/>
</dbReference>
<evidence type="ECO:0000256" key="6">
    <source>
        <dbReference type="PIRSR" id="PIRSR000138-1"/>
    </source>
</evidence>
<dbReference type="EMBL" id="QHHQ01000007">
    <property type="protein sequence ID" value="RAH98320.1"/>
    <property type="molecule type" value="Genomic_DNA"/>
</dbReference>
<feature type="binding site" evidence="7">
    <location>
        <position position="282"/>
    </location>
    <ligand>
        <name>glyoxylate</name>
        <dbReference type="ChEBI" id="CHEBI:36655"/>
    </ligand>
</feature>
<evidence type="ECO:0000256" key="4">
    <source>
        <dbReference type="ARBA" id="ARBA00023002"/>
    </source>
</evidence>
<evidence type="ECO:0000256" key="5">
    <source>
        <dbReference type="ARBA" id="ARBA00024042"/>
    </source>
</evidence>
<dbReference type="PROSITE" id="PS00557">
    <property type="entry name" value="FMN_HYDROXY_ACID_DH_1"/>
    <property type="match status" value="1"/>
</dbReference>
<feature type="binding site" evidence="7">
    <location>
        <begin position="310"/>
        <end position="314"/>
    </location>
    <ligand>
        <name>FMN</name>
        <dbReference type="ChEBI" id="CHEBI:58210"/>
    </ligand>
</feature>
<feature type="binding site" evidence="7">
    <location>
        <position position="255"/>
    </location>
    <ligand>
        <name>FMN</name>
        <dbReference type="ChEBI" id="CHEBI:58210"/>
    </ligand>
</feature>
<dbReference type="GO" id="GO:0010181">
    <property type="term" value="F:FMN binding"/>
    <property type="evidence" value="ECO:0007669"/>
    <property type="project" value="InterPro"/>
</dbReference>
<comment type="cofactor">
    <cofactor evidence="1">
        <name>FMN</name>
        <dbReference type="ChEBI" id="CHEBI:58210"/>
    </cofactor>
</comment>
<dbReference type="InterPro" id="IPR012133">
    <property type="entry name" value="Alpha-hydoxy_acid_DH_FMN"/>
</dbReference>
<dbReference type="PROSITE" id="PS51349">
    <property type="entry name" value="FMN_HYDROXY_ACID_DH_2"/>
    <property type="match status" value="1"/>
</dbReference>
<evidence type="ECO:0000256" key="1">
    <source>
        <dbReference type="ARBA" id="ARBA00001917"/>
    </source>
</evidence>
<keyword evidence="2 7" id="KW-0285">Flavoprotein</keyword>
<dbReference type="Proteomes" id="UP000249590">
    <property type="component" value="Unassembled WGS sequence"/>
</dbReference>
<feature type="binding site" evidence="7">
    <location>
        <position position="110"/>
    </location>
    <ligand>
        <name>FMN</name>
        <dbReference type="ChEBI" id="CHEBI:58210"/>
    </ligand>
</feature>
<dbReference type="OrthoDB" id="9770452at2"/>
<dbReference type="Gene3D" id="3.20.20.70">
    <property type="entry name" value="Aldolase class I"/>
    <property type="match status" value="1"/>
</dbReference>
<evidence type="ECO:0000313" key="10">
    <source>
        <dbReference type="Proteomes" id="UP000249590"/>
    </source>
</evidence>
<feature type="binding site" evidence="7">
    <location>
        <begin position="81"/>
        <end position="83"/>
    </location>
    <ligand>
        <name>FMN</name>
        <dbReference type="ChEBI" id="CHEBI:58210"/>
    </ligand>
</feature>
<protein>
    <submittedName>
        <fullName evidence="9">Alpha-hydroxy-acid oxidizing protein</fullName>
    </submittedName>
</protein>
<name>A0A8B2NGD9_9HYPH</name>
<feature type="binding site" evidence="7">
    <location>
        <position position="159"/>
    </location>
    <ligand>
        <name>FMN</name>
        <dbReference type="ChEBI" id="CHEBI:58210"/>
    </ligand>
</feature>
<keyword evidence="3 7" id="KW-0288">FMN</keyword>
<evidence type="ECO:0000256" key="7">
    <source>
        <dbReference type="PIRSR" id="PIRSR000138-2"/>
    </source>
</evidence>
<dbReference type="InterPro" id="IPR000262">
    <property type="entry name" value="FMN-dep_DH"/>
</dbReference>
<dbReference type="InterPro" id="IPR013785">
    <property type="entry name" value="Aldolase_TIM"/>
</dbReference>
<dbReference type="InterPro" id="IPR008259">
    <property type="entry name" value="FMN_hydac_DH_AS"/>
</dbReference>
<comment type="similarity">
    <text evidence="5">Belongs to the FMN-dependent alpha-hydroxy acid dehydrogenase family.</text>
</comment>
<feature type="binding site" evidence="7">
    <location>
        <position position="277"/>
    </location>
    <ligand>
        <name>FMN</name>
        <dbReference type="ChEBI" id="CHEBI:58210"/>
    </ligand>
</feature>
<feature type="domain" description="FMN hydroxy acid dehydrogenase" evidence="8">
    <location>
        <begin position="2"/>
        <end position="383"/>
    </location>
</feature>
<dbReference type="PANTHER" id="PTHR10578">
    <property type="entry name" value="S -2-HYDROXY-ACID OXIDASE-RELATED"/>
    <property type="match status" value="1"/>
</dbReference>
<organism evidence="9 10">
    <name type="scientific">Acuticoccus sediminis</name>
    <dbReference type="NCBI Taxonomy" id="2184697"/>
    <lineage>
        <taxon>Bacteria</taxon>
        <taxon>Pseudomonadati</taxon>
        <taxon>Pseudomonadota</taxon>
        <taxon>Alphaproteobacteria</taxon>
        <taxon>Hyphomicrobiales</taxon>
        <taxon>Amorphaceae</taxon>
        <taxon>Acuticoccus</taxon>
    </lineage>
</organism>
<dbReference type="PIRSF" id="PIRSF000138">
    <property type="entry name" value="Al-hdrx_acd_dh"/>
    <property type="match status" value="1"/>
</dbReference>
<dbReference type="SUPFAM" id="SSF51395">
    <property type="entry name" value="FMN-linked oxidoreductases"/>
    <property type="match status" value="1"/>
</dbReference>
<dbReference type="AlphaFoldDB" id="A0A8B2NGD9"/>
<accession>A0A8B2NGD9</accession>
<dbReference type="PANTHER" id="PTHR10578:SF107">
    <property type="entry name" value="2-HYDROXYACID OXIDASE 1"/>
    <property type="match status" value="1"/>
</dbReference>
<feature type="binding site" evidence="7">
    <location>
        <position position="131"/>
    </location>
    <ligand>
        <name>FMN</name>
        <dbReference type="ChEBI" id="CHEBI:58210"/>
    </ligand>
</feature>
<keyword evidence="4" id="KW-0560">Oxidoreductase</keyword>
<comment type="caution">
    <text evidence="9">The sequence shown here is derived from an EMBL/GenBank/DDBJ whole genome shotgun (WGS) entry which is preliminary data.</text>
</comment>
<evidence type="ECO:0000259" key="8">
    <source>
        <dbReference type="PROSITE" id="PS51349"/>
    </source>
</evidence>
<feature type="binding site" evidence="7">
    <location>
        <begin position="333"/>
        <end position="334"/>
    </location>
    <ligand>
        <name>FMN</name>
        <dbReference type="ChEBI" id="CHEBI:58210"/>
    </ligand>
</feature>
<sequence length="383" mass="40673">MARLDRVISVEDARALARRTLPKSIFEFIDGGAVDELTLADNRSGFNRLRLVPRMMTDVSAPDLTMAIDGRTLPAPLAIAPMGSCMLAYPQADLAIARAAAARGLPYTLSTMSTTAIEDMARAVDGPLWFQLYPFRDYDFNFDLMRRAAGAGFETLVVTVDLKAAGKRERDARNAMSIPLRLTVRHLMEGMSRPGWAMRFLAGGKPDFANVRGYAGAADSGLTIAARAARDLDSAMTFDGIRRLRDAWKGPLHVKGVLDAAEAKALVEAGADGIWVSNHGGRQLDSAVASIDALPAIRAAVGPDVPLVIDSGVRRGMDIIKARAAGATISAVGRAAIYGVTAGEAGVGRVLDILLDEIRNGMMLAGTPDYRGIGADLLAPAAR</sequence>
<evidence type="ECO:0000313" key="9">
    <source>
        <dbReference type="EMBL" id="RAH98320.1"/>
    </source>
</evidence>
<feature type="active site" description="Proton acceptor" evidence="6">
    <location>
        <position position="279"/>
    </location>
</feature>
<feature type="binding site" evidence="7">
    <location>
        <position position="168"/>
    </location>
    <ligand>
        <name>glyoxylate</name>
        <dbReference type="ChEBI" id="CHEBI:36655"/>
    </ligand>
</feature>
<feature type="binding site" evidence="7">
    <location>
        <position position="133"/>
    </location>
    <ligand>
        <name>glyoxylate</name>
        <dbReference type="ChEBI" id="CHEBI:36655"/>
    </ligand>
</feature>
<proteinExistence type="inferred from homology"/>
<keyword evidence="10" id="KW-1185">Reference proteome</keyword>
<dbReference type="CDD" id="cd02809">
    <property type="entry name" value="alpha_hydroxyacid_oxid_FMN"/>
    <property type="match status" value="1"/>
</dbReference>
<feature type="binding site" evidence="7">
    <location>
        <position position="279"/>
    </location>
    <ligand>
        <name>glyoxylate</name>
        <dbReference type="ChEBI" id="CHEBI:36655"/>
    </ligand>
</feature>
<dbReference type="GO" id="GO:0016614">
    <property type="term" value="F:oxidoreductase activity, acting on CH-OH group of donors"/>
    <property type="evidence" value="ECO:0007669"/>
    <property type="project" value="UniProtKB-ARBA"/>
</dbReference>
<dbReference type="InterPro" id="IPR037396">
    <property type="entry name" value="FMN_HAD"/>
</dbReference>
<evidence type="ECO:0000256" key="2">
    <source>
        <dbReference type="ARBA" id="ARBA00022630"/>
    </source>
</evidence>
<reference evidence="9 10" key="1">
    <citation type="submission" date="2018-05" db="EMBL/GenBank/DDBJ databases">
        <title>Acuticoccus sediminis sp. nov., isolated from deep-sea sediment of Indian Ocean.</title>
        <authorList>
            <person name="Liu X."/>
            <person name="Lai Q."/>
            <person name="Du Y."/>
            <person name="Sun F."/>
            <person name="Zhang X."/>
            <person name="Wang S."/>
            <person name="Shao Z."/>
        </authorList>
    </citation>
    <scope>NUCLEOTIDE SEQUENCE [LARGE SCALE GENOMIC DNA]</scope>
    <source>
        <strain evidence="9 10">PTG4-2</strain>
    </source>
</reference>